<dbReference type="InParanoid" id="A0A165GXK1"/>
<dbReference type="Proteomes" id="UP000077266">
    <property type="component" value="Unassembled WGS sequence"/>
</dbReference>
<organism evidence="1 2">
    <name type="scientific">Exidia glandulosa HHB12029</name>
    <dbReference type="NCBI Taxonomy" id="1314781"/>
    <lineage>
        <taxon>Eukaryota</taxon>
        <taxon>Fungi</taxon>
        <taxon>Dikarya</taxon>
        <taxon>Basidiomycota</taxon>
        <taxon>Agaricomycotina</taxon>
        <taxon>Agaricomycetes</taxon>
        <taxon>Auriculariales</taxon>
        <taxon>Exidiaceae</taxon>
        <taxon>Exidia</taxon>
    </lineage>
</organism>
<name>A0A165GXK1_EXIGL</name>
<reference evidence="1 2" key="1">
    <citation type="journal article" date="2016" name="Mol. Biol. Evol.">
        <title>Comparative Genomics of Early-Diverging Mushroom-Forming Fungi Provides Insights into the Origins of Lignocellulose Decay Capabilities.</title>
        <authorList>
            <person name="Nagy L.G."/>
            <person name="Riley R."/>
            <person name="Tritt A."/>
            <person name="Adam C."/>
            <person name="Daum C."/>
            <person name="Floudas D."/>
            <person name="Sun H."/>
            <person name="Yadav J.S."/>
            <person name="Pangilinan J."/>
            <person name="Larsson K.H."/>
            <person name="Matsuura K."/>
            <person name="Barry K."/>
            <person name="Labutti K."/>
            <person name="Kuo R."/>
            <person name="Ohm R.A."/>
            <person name="Bhattacharya S.S."/>
            <person name="Shirouzu T."/>
            <person name="Yoshinaga Y."/>
            <person name="Martin F.M."/>
            <person name="Grigoriev I.V."/>
            <person name="Hibbett D.S."/>
        </authorList>
    </citation>
    <scope>NUCLEOTIDE SEQUENCE [LARGE SCALE GENOMIC DNA]</scope>
    <source>
        <strain evidence="1 2">HHB12029</strain>
    </source>
</reference>
<dbReference type="EMBL" id="KV426034">
    <property type="protein sequence ID" value="KZV91143.1"/>
    <property type="molecule type" value="Genomic_DNA"/>
</dbReference>
<sequence>MAAWVILHREKVRLGSSGIKGEALARRSLIEPPTPTRIQPLVMQFRPLVVLAAAVSFAQACVVYQGALVNTYYNAELTDNGVVTCHVPAGSTPNGNNQWPFTCISGYSGYATFPGSVQTVVYNTPHGSYSFVPPLKAIDTSNGGSAIRIFESCEFGCTSCPFS</sequence>
<proteinExistence type="predicted"/>
<protein>
    <submittedName>
        <fullName evidence="1">Uncharacterized protein</fullName>
    </submittedName>
</protein>
<dbReference type="AlphaFoldDB" id="A0A165GXK1"/>
<keyword evidence="2" id="KW-1185">Reference proteome</keyword>
<evidence type="ECO:0000313" key="2">
    <source>
        <dbReference type="Proteomes" id="UP000077266"/>
    </source>
</evidence>
<evidence type="ECO:0000313" key="1">
    <source>
        <dbReference type="EMBL" id="KZV91143.1"/>
    </source>
</evidence>
<gene>
    <name evidence="1" type="ORF">EXIGLDRAFT_103600</name>
</gene>
<accession>A0A165GXK1</accession>